<reference evidence="3 4" key="1">
    <citation type="journal article" date="2016" name="Nat. Commun.">
        <title>Thousands of microbial genomes shed light on interconnected biogeochemical processes in an aquifer system.</title>
        <authorList>
            <person name="Anantharaman K."/>
            <person name="Brown C.T."/>
            <person name="Hug L.A."/>
            <person name="Sharon I."/>
            <person name="Castelle C.J."/>
            <person name="Probst A.J."/>
            <person name="Thomas B.C."/>
            <person name="Singh A."/>
            <person name="Wilkins M.J."/>
            <person name="Karaoz U."/>
            <person name="Brodie E.L."/>
            <person name="Williams K.H."/>
            <person name="Hubbard S.S."/>
            <person name="Banfield J.F."/>
        </authorList>
    </citation>
    <scope>NUCLEOTIDE SEQUENCE [LARGE SCALE GENOMIC DNA]</scope>
</reference>
<evidence type="ECO:0000256" key="1">
    <source>
        <dbReference type="SAM" id="MobiDB-lite"/>
    </source>
</evidence>
<accession>A0A1G2H238</accession>
<proteinExistence type="predicted"/>
<dbReference type="EMBL" id="MHNZ01000014">
    <property type="protein sequence ID" value="OGZ56537.1"/>
    <property type="molecule type" value="Genomic_DNA"/>
</dbReference>
<dbReference type="STRING" id="1802129.A3J04_03875"/>
<organism evidence="3 4">
    <name type="scientific">Candidatus Ryanbacteria bacterium RIFCSPLOWO2_02_FULL_47_14</name>
    <dbReference type="NCBI Taxonomy" id="1802129"/>
    <lineage>
        <taxon>Bacteria</taxon>
        <taxon>Candidatus Ryaniibacteriota</taxon>
    </lineage>
</organism>
<feature type="region of interest" description="Disordered" evidence="1">
    <location>
        <begin position="505"/>
        <end position="526"/>
    </location>
</feature>
<evidence type="ECO:0000256" key="2">
    <source>
        <dbReference type="SAM" id="SignalP"/>
    </source>
</evidence>
<keyword evidence="2" id="KW-0732">Signal</keyword>
<dbReference type="AlphaFoldDB" id="A0A1G2H238"/>
<name>A0A1G2H238_9BACT</name>
<evidence type="ECO:0000313" key="4">
    <source>
        <dbReference type="Proteomes" id="UP000177954"/>
    </source>
</evidence>
<gene>
    <name evidence="3" type="ORF">A3J04_03875</name>
</gene>
<feature type="region of interest" description="Disordered" evidence="1">
    <location>
        <begin position="319"/>
        <end position="354"/>
    </location>
</feature>
<sequence length="611" mass="66271">MGRFFVLREGRKTVKRIAIAVVLLAAIFVASTAKAQVVDGPLDHFACYTVRPLKGTPRFEPIPGVTLRDQFERVTFEVRRPLDICNPARKNDEPVSDAETHLKAYQVKPVRNSEKPIERESLVKDQFHRSGLRVITKRAQILLVPTSKNLGDVVPPPLDPATHAVDHFACYRAKPPKGEKFEKITGVKVEDQFLQSKRYDLLPRWLCNPADKLWLGKVELKKMPQKHLLCYVARRVKGEPKHISRRVAVNNQFGPELLNTIREDMLCIPATKELIDPPPYCGDGAVNQLWEQCDPPDDAWCPGLCLLDCTCPLPPTPTPTATPTPTPTEVPTPTPTPTPTEVPPTPTTEPTPGICGDGVINQLSEECDPPDPTDADCDYEICTADCRRLIRTPSCGDKCVDTNIGEQCDPPGSACAVGVTCDDHCHCLDLQQPAIESRTCGLMLQKYAADNTTCAGGPVTSFNLTGSTQIKRGIPHDPGDGHMVIDTEIVSMMLTGGGITLVESPGGSDPNNANDPPCTAGQGCSSGHMRQQTAGVDFPAESFFDIFIEVSFDGGATQHASGNPSLVQGGENSLPMSGVYSGFTCVPLFQVGGPPLALPTAFVKLSFFDIF</sequence>
<protein>
    <submittedName>
        <fullName evidence="3">Uncharacterized protein</fullName>
    </submittedName>
</protein>
<dbReference type="Proteomes" id="UP000177954">
    <property type="component" value="Unassembled WGS sequence"/>
</dbReference>
<feature type="signal peptide" evidence="2">
    <location>
        <begin position="1"/>
        <end position="35"/>
    </location>
</feature>
<feature type="chain" id="PRO_5009583043" evidence="2">
    <location>
        <begin position="36"/>
        <end position="611"/>
    </location>
</feature>
<evidence type="ECO:0000313" key="3">
    <source>
        <dbReference type="EMBL" id="OGZ56537.1"/>
    </source>
</evidence>
<feature type="compositionally biased region" description="Pro residues" evidence="1">
    <location>
        <begin position="319"/>
        <end position="349"/>
    </location>
</feature>
<comment type="caution">
    <text evidence="3">The sequence shown here is derived from an EMBL/GenBank/DDBJ whole genome shotgun (WGS) entry which is preliminary data.</text>
</comment>